<evidence type="ECO:0000313" key="3">
    <source>
        <dbReference type="Proteomes" id="UP000324222"/>
    </source>
</evidence>
<evidence type="ECO:0000256" key="1">
    <source>
        <dbReference type="SAM" id="MobiDB-lite"/>
    </source>
</evidence>
<name>A0A5B7K8H0_PORTR</name>
<proteinExistence type="predicted"/>
<feature type="compositionally biased region" description="Basic residues" evidence="1">
    <location>
        <begin position="63"/>
        <end position="74"/>
    </location>
</feature>
<sequence>MPQKLNSSIYQLDTTPAAHRLRYPQAWGSLSPPCRGPRTPPPTARGHGTPDKNAAGDEDGRCLKKNVSPRRAPG</sequence>
<accession>A0A5B7K8H0</accession>
<dbReference type="AlphaFoldDB" id="A0A5B7K8H0"/>
<reference evidence="2 3" key="1">
    <citation type="submission" date="2019-05" db="EMBL/GenBank/DDBJ databases">
        <title>Another draft genome of Portunus trituberculatus and its Hox gene families provides insights of decapod evolution.</title>
        <authorList>
            <person name="Jeong J.-H."/>
            <person name="Song I."/>
            <person name="Kim S."/>
            <person name="Choi T."/>
            <person name="Kim D."/>
            <person name="Ryu S."/>
            <person name="Kim W."/>
        </authorList>
    </citation>
    <scope>NUCLEOTIDE SEQUENCE [LARGE SCALE GENOMIC DNA]</scope>
    <source>
        <tissue evidence="2">Muscle</tissue>
    </source>
</reference>
<dbReference type="EMBL" id="VSRR010143328">
    <property type="protein sequence ID" value="MPD04893.1"/>
    <property type="molecule type" value="Genomic_DNA"/>
</dbReference>
<dbReference type="Proteomes" id="UP000324222">
    <property type="component" value="Unassembled WGS sequence"/>
</dbReference>
<evidence type="ECO:0000313" key="2">
    <source>
        <dbReference type="EMBL" id="MPD04893.1"/>
    </source>
</evidence>
<feature type="compositionally biased region" description="Basic and acidic residues" evidence="1">
    <location>
        <begin position="48"/>
        <end position="62"/>
    </location>
</feature>
<gene>
    <name evidence="2" type="ORF">E2C01_100604</name>
</gene>
<protein>
    <submittedName>
        <fullName evidence="2">Uncharacterized protein</fullName>
    </submittedName>
</protein>
<keyword evidence="3" id="KW-1185">Reference proteome</keyword>
<feature type="compositionally biased region" description="Pro residues" evidence="1">
    <location>
        <begin position="34"/>
        <end position="43"/>
    </location>
</feature>
<comment type="caution">
    <text evidence="2">The sequence shown here is derived from an EMBL/GenBank/DDBJ whole genome shotgun (WGS) entry which is preliminary data.</text>
</comment>
<feature type="region of interest" description="Disordered" evidence="1">
    <location>
        <begin position="26"/>
        <end position="74"/>
    </location>
</feature>
<organism evidence="2 3">
    <name type="scientific">Portunus trituberculatus</name>
    <name type="common">Swimming crab</name>
    <name type="synonym">Neptunus trituberculatus</name>
    <dbReference type="NCBI Taxonomy" id="210409"/>
    <lineage>
        <taxon>Eukaryota</taxon>
        <taxon>Metazoa</taxon>
        <taxon>Ecdysozoa</taxon>
        <taxon>Arthropoda</taxon>
        <taxon>Crustacea</taxon>
        <taxon>Multicrustacea</taxon>
        <taxon>Malacostraca</taxon>
        <taxon>Eumalacostraca</taxon>
        <taxon>Eucarida</taxon>
        <taxon>Decapoda</taxon>
        <taxon>Pleocyemata</taxon>
        <taxon>Brachyura</taxon>
        <taxon>Eubrachyura</taxon>
        <taxon>Portunoidea</taxon>
        <taxon>Portunidae</taxon>
        <taxon>Portuninae</taxon>
        <taxon>Portunus</taxon>
    </lineage>
</organism>